<protein>
    <submittedName>
        <fullName evidence="2">Uncharacterized protein</fullName>
    </submittedName>
</protein>
<dbReference type="AlphaFoldDB" id="A0A5R9DWN5"/>
<dbReference type="Proteomes" id="UP000305921">
    <property type="component" value="Unassembled WGS sequence"/>
</dbReference>
<name>A0A5R9DWN5_9ACTN</name>
<keyword evidence="3" id="KW-1185">Reference proteome</keyword>
<feature type="region of interest" description="Disordered" evidence="1">
    <location>
        <begin position="38"/>
        <end position="62"/>
    </location>
</feature>
<evidence type="ECO:0000313" key="2">
    <source>
        <dbReference type="EMBL" id="TLQ42051.1"/>
    </source>
</evidence>
<evidence type="ECO:0000313" key="3">
    <source>
        <dbReference type="Proteomes" id="UP000305921"/>
    </source>
</evidence>
<dbReference type="OrthoDB" id="9795634at2"/>
<proteinExistence type="predicted"/>
<gene>
    <name evidence="2" type="ORF">FEF34_01175</name>
</gene>
<sequence>MTIVDTYWPAESYHEVLSDAGFALVWRTLPRLADVQRRHAPGHRTRALGDGVDDATVPPGRR</sequence>
<dbReference type="RefSeq" id="WP_138051461.1">
    <property type="nucleotide sequence ID" value="NZ_VAWE01000001.1"/>
</dbReference>
<evidence type="ECO:0000256" key="1">
    <source>
        <dbReference type="SAM" id="MobiDB-lite"/>
    </source>
</evidence>
<reference evidence="2 3" key="1">
    <citation type="submission" date="2019-05" db="EMBL/GenBank/DDBJ databases">
        <title>Streptomyces marianii sp. nov., a novel marine actinomycete from southern coast of India.</title>
        <authorList>
            <person name="Iniyan A.M."/>
            <person name="Wink J."/>
            <person name="Ramprasad E."/>
            <person name="Ramana C.V."/>
            <person name="Bunk B."/>
            <person name="Sproer C."/>
            <person name="Joseph F.-J.R.S."/>
            <person name="Vincent S.G.P."/>
        </authorList>
    </citation>
    <scope>NUCLEOTIDE SEQUENCE [LARGE SCALE GENOMIC DNA]</scope>
    <source>
        <strain evidence="2 3">ICN19</strain>
    </source>
</reference>
<accession>A0A5R9DWN5</accession>
<organism evidence="2 3">
    <name type="scientific">Streptomyces marianii</name>
    <dbReference type="NCBI Taxonomy" id="1817406"/>
    <lineage>
        <taxon>Bacteria</taxon>
        <taxon>Bacillati</taxon>
        <taxon>Actinomycetota</taxon>
        <taxon>Actinomycetes</taxon>
        <taxon>Kitasatosporales</taxon>
        <taxon>Streptomycetaceae</taxon>
        <taxon>Streptomyces</taxon>
    </lineage>
</organism>
<dbReference type="EMBL" id="VAWE01000001">
    <property type="protein sequence ID" value="TLQ42051.1"/>
    <property type="molecule type" value="Genomic_DNA"/>
</dbReference>
<comment type="caution">
    <text evidence="2">The sequence shown here is derived from an EMBL/GenBank/DDBJ whole genome shotgun (WGS) entry which is preliminary data.</text>
</comment>